<feature type="compositionally biased region" description="Acidic residues" evidence="5">
    <location>
        <begin position="672"/>
        <end position="682"/>
    </location>
</feature>
<protein>
    <recommendedName>
        <fullName evidence="7">Heat shock 70 kDa protein</fullName>
    </recommendedName>
</protein>
<dbReference type="Gene3D" id="3.90.640.10">
    <property type="entry name" value="Actin, Chain A, domain 4"/>
    <property type="match status" value="1"/>
</dbReference>
<dbReference type="FunFam" id="3.30.30.30:FF:000001">
    <property type="entry name" value="heat shock 70 kDa protein-like"/>
    <property type="match status" value="1"/>
</dbReference>
<dbReference type="InterPro" id="IPR018181">
    <property type="entry name" value="Heat_shock_70_CS"/>
</dbReference>
<evidence type="ECO:0000256" key="5">
    <source>
        <dbReference type="SAM" id="MobiDB-lite"/>
    </source>
</evidence>
<dbReference type="InterPro" id="IPR029047">
    <property type="entry name" value="HSP70_peptide-bd_sf"/>
</dbReference>
<dbReference type="GO" id="GO:0005524">
    <property type="term" value="F:ATP binding"/>
    <property type="evidence" value="ECO:0007669"/>
    <property type="project" value="UniProtKB-KW"/>
</dbReference>
<dbReference type="Gene3D" id="2.60.34.10">
    <property type="entry name" value="Substrate Binding Domain Of DNAk, Chain A, domain 1"/>
    <property type="match status" value="1"/>
</dbReference>
<feature type="non-terminal residue" evidence="6">
    <location>
        <position position="682"/>
    </location>
</feature>
<proteinExistence type="inferred from homology"/>
<dbReference type="PROSITE" id="PS00297">
    <property type="entry name" value="HSP70_1"/>
    <property type="match status" value="1"/>
</dbReference>
<keyword evidence="3 4" id="KW-0067">ATP-binding</keyword>
<dbReference type="EMBL" id="CM022228">
    <property type="protein sequence ID" value="KAF7091674.1"/>
    <property type="molecule type" value="Genomic_DNA"/>
</dbReference>
<evidence type="ECO:0000313" key="6">
    <source>
        <dbReference type="EMBL" id="KAF7091674.1"/>
    </source>
</evidence>
<organism evidence="6">
    <name type="scientific">Triticum aestivum</name>
    <name type="common">Wheat</name>
    <dbReference type="NCBI Taxonomy" id="4565"/>
    <lineage>
        <taxon>Eukaryota</taxon>
        <taxon>Viridiplantae</taxon>
        <taxon>Streptophyta</taxon>
        <taxon>Embryophyta</taxon>
        <taxon>Tracheophyta</taxon>
        <taxon>Spermatophyta</taxon>
        <taxon>Magnoliopsida</taxon>
        <taxon>Liliopsida</taxon>
        <taxon>Poales</taxon>
        <taxon>Poaceae</taxon>
        <taxon>BOP clade</taxon>
        <taxon>Pooideae</taxon>
        <taxon>Triticodae</taxon>
        <taxon>Triticeae</taxon>
        <taxon>Triticinae</taxon>
        <taxon>Triticum</taxon>
    </lineage>
</organism>
<dbReference type="InterPro" id="IPR013126">
    <property type="entry name" value="Hsp_70_fam"/>
</dbReference>
<evidence type="ECO:0000256" key="1">
    <source>
        <dbReference type="ARBA" id="ARBA00007381"/>
    </source>
</evidence>
<feature type="region of interest" description="Disordered" evidence="5">
    <location>
        <begin position="626"/>
        <end position="682"/>
    </location>
</feature>
<gene>
    <name evidence="6" type="ORF">CFC21_094230</name>
</gene>
<evidence type="ECO:0000256" key="2">
    <source>
        <dbReference type="ARBA" id="ARBA00022741"/>
    </source>
</evidence>
<feature type="compositionally biased region" description="Low complexity" evidence="5">
    <location>
        <begin position="634"/>
        <end position="649"/>
    </location>
</feature>
<dbReference type="AlphaFoldDB" id="A0A9R1LMQ3"/>
<evidence type="ECO:0008006" key="7">
    <source>
        <dbReference type="Google" id="ProtNLM"/>
    </source>
</evidence>
<dbReference type="PANTHER" id="PTHR19375">
    <property type="entry name" value="HEAT SHOCK PROTEIN 70KDA"/>
    <property type="match status" value="1"/>
</dbReference>
<dbReference type="GO" id="GO:0140662">
    <property type="term" value="F:ATP-dependent protein folding chaperone"/>
    <property type="evidence" value="ECO:0007669"/>
    <property type="project" value="InterPro"/>
</dbReference>
<keyword evidence="2 4" id="KW-0547">Nucleotide-binding</keyword>
<comment type="caution">
    <text evidence="6">The sequence shown here is derived from an EMBL/GenBank/DDBJ whole genome shotgun (WGS) entry which is preliminary data.</text>
</comment>
<dbReference type="PROSITE" id="PS01036">
    <property type="entry name" value="HSP70_3"/>
    <property type="match status" value="1"/>
</dbReference>
<dbReference type="PROSITE" id="PS00329">
    <property type="entry name" value="HSP70_2"/>
    <property type="match status" value="1"/>
</dbReference>
<dbReference type="OrthoDB" id="3789372at2759"/>
<dbReference type="Proteomes" id="UP000815260">
    <property type="component" value="Chromosome 6D"/>
</dbReference>
<dbReference type="SUPFAM" id="SSF100920">
    <property type="entry name" value="Heat shock protein 70kD (HSP70), peptide-binding domain"/>
    <property type="match status" value="1"/>
</dbReference>
<reference evidence="6" key="2">
    <citation type="submission" date="2020-03" db="EMBL/GenBank/DDBJ databases">
        <title>The second near-complete assembly of the hexaploid bread wheat (Triticum aestivum) genome.</title>
        <authorList>
            <person name="Zimin A.V."/>
            <person name="Puiu D."/>
            <person name="Shumante A."/>
            <person name="Alonge M."/>
            <person name="Salzberg S.L."/>
        </authorList>
    </citation>
    <scope>NUCLEOTIDE SEQUENCE</scope>
    <source>
        <tissue evidence="6">Leaf</tissue>
    </source>
</reference>
<dbReference type="Gene3D" id="3.30.30.30">
    <property type="match status" value="1"/>
</dbReference>
<evidence type="ECO:0000256" key="4">
    <source>
        <dbReference type="RuleBase" id="RU003322"/>
    </source>
</evidence>
<name>A0A9R1LMQ3_WHEAT</name>
<dbReference type="FunFam" id="3.90.640.10:FF:000010">
    <property type="entry name" value="heat shock 70 kDa protein 14"/>
    <property type="match status" value="1"/>
</dbReference>
<evidence type="ECO:0000256" key="3">
    <source>
        <dbReference type="ARBA" id="ARBA00022840"/>
    </source>
</evidence>
<dbReference type="InterPro" id="IPR043129">
    <property type="entry name" value="ATPase_NBD"/>
</dbReference>
<reference evidence="6" key="1">
    <citation type="journal article" date="2017" name="Gigascience">
        <title>The first near-complete assembly of the hexaploid bread wheat genome, Triticum aestivum.</title>
        <authorList>
            <person name="Zimin A.V."/>
            <person name="Puiu D."/>
            <person name="Hall R."/>
            <person name="Kingan S."/>
            <person name="Clavijo B.J."/>
            <person name="Salzberg S.L."/>
        </authorList>
    </citation>
    <scope>NUCLEOTIDE SEQUENCE</scope>
    <source>
        <tissue evidence="6">Leaf</tissue>
    </source>
</reference>
<accession>A0A9R1LMQ3</accession>
<dbReference type="PRINTS" id="PR00301">
    <property type="entry name" value="HEATSHOCK70"/>
</dbReference>
<dbReference type="Gene3D" id="3.30.420.40">
    <property type="match status" value="2"/>
</dbReference>
<sequence>MAQDRLVMGVDLGTTNSCVGVWLNGRVEIVPSDQGTRTTPSCVAFTDRERLIGEGANHQVATNASNTVFDVKRLIGRSFSKTDAKYWPFQVTEDSNDNPRIKVSYLGKEKEFSPEEISAMVLVKMKETAEAYFNRSRQRQAVVPLITTAVITVPAYFNGSQRQATMDAGFIAGFNFMRIINEPTAAAIAFSVNRDCSKSTVLVYDLGGGTLDVSLLVIKKGVLQVMATSGDSHLGGEDFTNNMVDRFVNEFKSKNPHIRSDISCDKKALGRLRRSCEDAKRRLSTVPLIPVEVDALFQGIDFQSTITRDQFQELNVDLFSRCMEPVRRCLADAKMDKNKVDDVVLVGGSTRIPHVLKLVKDFFGGKELSRNINADEAVAYGATVQAAVLTFPGLNLPKVLDITPFSHGIGMPQGVMCVLFPRNTTIPTRWSNEMEFTTRKGNPSSLDIKLYEGERASLSVLSWSNAIKVLFRMDVNGMLRVRATDHESGQEGKVTIRNNVRRLRTEEIERMVKDANNYKAQDEDYRKNVQARNDIENLLYTMANTIMKLQDLVARLLLHEATPEEETQTPAYQDSAARLLPEATPEEETQTPAHQDSAARLLLEATPEEETQTPAHQDSAARLLPEATPEEETQTPAHQDSAARLLLEATPEEETQTPAHQDSAARLLPEAIPEEETQTPGH</sequence>
<comment type="similarity">
    <text evidence="1 4">Belongs to the heat shock protein 70 family.</text>
</comment>
<dbReference type="SUPFAM" id="SSF53067">
    <property type="entry name" value="Actin-like ATPase domain"/>
    <property type="match status" value="2"/>
</dbReference>
<dbReference type="Pfam" id="PF00012">
    <property type="entry name" value="HSP70"/>
    <property type="match status" value="1"/>
</dbReference>